<protein>
    <submittedName>
        <fullName evidence="2">CRP-like cAMP-binding protein</fullName>
    </submittedName>
</protein>
<proteinExistence type="predicted"/>
<organism evidence="2 3">
    <name type="scientific">Chryseobacterium aquifrigidense</name>
    <dbReference type="NCBI Taxonomy" id="558021"/>
    <lineage>
        <taxon>Bacteria</taxon>
        <taxon>Pseudomonadati</taxon>
        <taxon>Bacteroidota</taxon>
        <taxon>Flavobacteriia</taxon>
        <taxon>Flavobacteriales</taxon>
        <taxon>Weeksellaceae</taxon>
        <taxon>Chryseobacterium group</taxon>
        <taxon>Chryseobacterium</taxon>
    </lineage>
</organism>
<sequence length="189" mass="22395">MDILAHHIKKTVEISENDLEKVMSFFVKETFRKKDFIISENDKVKHLYFIVSGLVKLSVLDSNANEHIISFAMEDWWESDYQAFYTQTKATQIMQCIEKTEVLKLSYNHYRHILKEIPIMSNFFLHKAVNGHISNQRRIVSLIALNARQKYEHFLKYYPLLLQRIPKTTLALYLGVSRETLSRFFSESK</sequence>
<dbReference type="InterPro" id="IPR014710">
    <property type="entry name" value="RmlC-like_jellyroll"/>
</dbReference>
<feature type="domain" description="Cyclic nucleotide-binding" evidence="1">
    <location>
        <begin position="14"/>
        <end position="114"/>
    </location>
</feature>
<dbReference type="Pfam" id="PF00027">
    <property type="entry name" value="cNMP_binding"/>
    <property type="match status" value="1"/>
</dbReference>
<keyword evidence="3" id="KW-1185">Reference proteome</keyword>
<dbReference type="RefSeq" id="WP_226798612.1">
    <property type="nucleotide sequence ID" value="NZ_VFPD01000001.1"/>
</dbReference>
<name>A0A543EHL9_9FLAO</name>
<evidence type="ECO:0000313" key="2">
    <source>
        <dbReference type="EMBL" id="TQM21087.1"/>
    </source>
</evidence>
<dbReference type="InterPro" id="IPR000595">
    <property type="entry name" value="cNMP-bd_dom"/>
</dbReference>
<dbReference type="Gene3D" id="2.60.120.10">
    <property type="entry name" value="Jelly Rolls"/>
    <property type="match status" value="1"/>
</dbReference>
<evidence type="ECO:0000313" key="3">
    <source>
        <dbReference type="Proteomes" id="UP000316437"/>
    </source>
</evidence>
<dbReference type="SUPFAM" id="SSF51206">
    <property type="entry name" value="cAMP-binding domain-like"/>
    <property type="match status" value="1"/>
</dbReference>
<dbReference type="InterPro" id="IPR018490">
    <property type="entry name" value="cNMP-bd_dom_sf"/>
</dbReference>
<dbReference type="CDD" id="cd00038">
    <property type="entry name" value="CAP_ED"/>
    <property type="match status" value="1"/>
</dbReference>
<dbReference type="EMBL" id="VFPD01000001">
    <property type="protein sequence ID" value="TQM21087.1"/>
    <property type="molecule type" value="Genomic_DNA"/>
</dbReference>
<dbReference type="PROSITE" id="PS50042">
    <property type="entry name" value="CNMP_BINDING_3"/>
    <property type="match status" value="1"/>
</dbReference>
<dbReference type="Proteomes" id="UP000316437">
    <property type="component" value="Unassembled WGS sequence"/>
</dbReference>
<dbReference type="AlphaFoldDB" id="A0A543EHL9"/>
<evidence type="ECO:0000259" key="1">
    <source>
        <dbReference type="PROSITE" id="PS50042"/>
    </source>
</evidence>
<reference evidence="2 3" key="1">
    <citation type="submission" date="2019-06" db="EMBL/GenBank/DDBJ databases">
        <title>Sorghum-associated microbial communities from plants grown in Nebraska, USA.</title>
        <authorList>
            <person name="Schachtman D."/>
        </authorList>
    </citation>
    <scope>NUCLEOTIDE SEQUENCE [LARGE SCALE GENOMIC DNA]</scope>
    <source>
        <strain evidence="2 3">110</strain>
    </source>
</reference>
<accession>A0A543EHL9</accession>
<comment type="caution">
    <text evidence="2">The sequence shown here is derived from an EMBL/GenBank/DDBJ whole genome shotgun (WGS) entry which is preliminary data.</text>
</comment>
<gene>
    <name evidence="2" type="ORF">FB551_0769</name>
</gene>